<evidence type="ECO:0000313" key="5">
    <source>
        <dbReference type="Proteomes" id="UP001221909"/>
    </source>
</evidence>
<feature type="domain" description="4'-phosphopantetheinyl transferase" evidence="3">
    <location>
        <begin position="105"/>
        <end position="181"/>
    </location>
</feature>
<evidence type="ECO:0000259" key="3">
    <source>
        <dbReference type="Pfam" id="PF01648"/>
    </source>
</evidence>
<comment type="similarity">
    <text evidence="1">Belongs to the P-Pant transferase superfamily. Gsp/Sfp/HetI/AcpT family.</text>
</comment>
<keyword evidence="5" id="KW-1185">Reference proteome</keyword>
<dbReference type="EMBL" id="JAQSJE010000005">
    <property type="protein sequence ID" value="MDD0824020.1"/>
    <property type="molecule type" value="Genomic_DNA"/>
</dbReference>
<keyword evidence="2 4" id="KW-0808">Transferase</keyword>
<proteinExistence type="inferred from homology"/>
<dbReference type="InterPro" id="IPR050559">
    <property type="entry name" value="P-Pant_transferase_sf"/>
</dbReference>
<evidence type="ECO:0000313" key="4">
    <source>
        <dbReference type="EMBL" id="MDD0824020.1"/>
    </source>
</evidence>
<dbReference type="RefSeq" id="WP_273749713.1">
    <property type="nucleotide sequence ID" value="NZ_JAQSJE010000005.1"/>
</dbReference>
<name>A0ABT5MPB8_9PAST</name>
<gene>
    <name evidence="4" type="ORF">PTQ27_06010</name>
</gene>
<evidence type="ECO:0000256" key="2">
    <source>
        <dbReference type="ARBA" id="ARBA00022679"/>
    </source>
</evidence>
<dbReference type="InterPro" id="IPR008278">
    <property type="entry name" value="4-PPantetheinyl_Trfase_dom"/>
</dbReference>
<dbReference type="SUPFAM" id="SSF56214">
    <property type="entry name" value="4'-phosphopantetheinyl transferase"/>
    <property type="match status" value="2"/>
</dbReference>
<dbReference type="PANTHER" id="PTHR12215:SF10">
    <property type="entry name" value="L-AMINOADIPATE-SEMIALDEHYDE DEHYDROGENASE-PHOSPHOPANTETHEINYL TRANSFERASE"/>
    <property type="match status" value="1"/>
</dbReference>
<dbReference type="PANTHER" id="PTHR12215">
    <property type="entry name" value="PHOSPHOPANTETHEINE TRANSFERASE"/>
    <property type="match status" value="1"/>
</dbReference>
<dbReference type="Pfam" id="PF01648">
    <property type="entry name" value="ACPS"/>
    <property type="match status" value="1"/>
</dbReference>
<dbReference type="InterPro" id="IPR037143">
    <property type="entry name" value="4-PPantetheinyl_Trfase_dom_sf"/>
</dbReference>
<protein>
    <submittedName>
        <fullName evidence="4">4'-phosphopantetheinyl transferase superfamily protein</fullName>
    </submittedName>
</protein>
<organism evidence="4 5">
    <name type="scientific">Mannheimia cairinae</name>
    <dbReference type="NCBI Taxonomy" id="3025936"/>
    <lineage>
        <taxon>Bacteria</taxon>
        <taxon>Pseudomonadati</taxon>
        <taxon>Pseudomonadota</taxon>
        <taxon>Gammaproteobacteria</taxon>
        <taxon>Pasteurellales</taxon>
        <taxon>Pasteurellaceae</taxon>
        <taxon>Mannheimia</taxon>
    </lineage>
</organism>
<dbReference type="GO" id="GO:0016740">
    <property type="term" value="F:transferase activity"/>
    <property type="evidence" value="ECO:0007669"/>
    <property type="project" value="UniProtKB-KW"/>
</dbReference>
<evidence type="ECO:0000256" key="1">
    <source>
        <dbReference type="ARBA" id="ARBA00010990"/>
    </source>
</evidence>
<dbReference type="Gene3D" id="3.90.470.20">
    <property type="entry name" value="4'-phosphopantetheinyl transferase domain"/>
    <property type="match status" value="1"/>
</dbReference>
<sequence>MKNFTPKIEIAFIHQDEILPSDFNYPAMPAVLNTKQISKWKSRRAAHFLLTRLFQKNQLDLGLLENIQRTESGRPFVNSPQIDFNISHSGEWIAVIFSQNFTKLAVGIDIEHPQKIRRYVDLIRYYANTEEQEVLLDDDCPLLENLTQRFYLSWCLREAILKSQGVGIVKLSEVKHFPLQKHIFSAHCPSGKLHFITELPFYLSYFYQQTENMILSQPELYQWQAGSFQAIDCHSIIYDVNLRTNYA</sequence>
<accession>A0ABT5MPB8</accession>
<comment type="caution">
    <text evidence="4">The sequence shown here is derived from an EMBL/GenBank/DDBJ whole genome shotgun (WGS) entry which is preliminary data.</text>
</comment>
<dbReference type="Proteomes" id="UP001221909">
    <property type="component" value="Unassembled WGS sequence"/>
</dbReference>
<reference evidence="4 5" key="1">
    <citation type="submission" date="2023-02" db="EMBL/GenBank/DDBJ databases">
        <title>Mannheimia cairiniae sp. nov., a novel species of Mannheimia obtained from moscovy ducks (Cairina moschata) and reclassification of Mannheimia ovis as heterotypic synonym of Mannheimia pernigra.</title>
        <authorList>
            <person name="Christensen H."/>
        </authorList>
    </citation>
    <scope>NUCLEOTIDE SEQUENCE [LARGE SCALE GENOMIC DNA]</scope>
    <source>
        <strain evidence="4 5">AT1</strain>
    </source>
</reference>